<dbReference type="AlphaFoldDB" id="Q7S467"/>
<dbReference type="RefSeq" id="XP_959524.1">
    <property type="nucleotide sequence ID" value="XM_954431.1"/>
</dbReference>
<organism evidence="2 3">
    <name type="scientific">Neurospora crassa (strain ATCC 24698 / 74-OR23-1A / CBS 708.71 / DSM 1257 / FGSC 987)</name>
    <dbReference type="NCBI Taxonomy" id="367110"/>
    <lineage>
        <taxon>Eukaryota</taxon>
        <taxon>Fungi</taxon>
        <taxon>Dikarya</taxon>
        <taxon>Ascomycota</taxon>
        <taxon>Pezizomycotina</taxon>
        <taxon>Sordariomycetes</taxon>
        <taxon>Sordariomycetidae</taxon>
        <taxon>Sordariales</taxon>
        <taxon>Sordariaceae</taxon>
        <taxon>Neurospora</taxon>
    </lineage>
</organism>
<protein>
    <submittedName>
        <fullName evidence="2">Uncharacterized protein</fullName>
    </submittedName>
</protein>
<sequence length="114" mass="12805">MSAQMYQFGISGEGDGNTFYKDAEKKSSFRLFLLGLFGISLATRLGPEMVAIHAHSRTTRTEHDNLMSWECIMQVVPNLFLSSMRILVFAALLIGTSTRIYYCITVHALRRVPG</sequence>
<feature type="transmembrane region" description="Helical" evidence="1">
    <location>
        <begin position="31"/>
        <end position="52"/>
    </location>
</feature>
<feature type="transmembrane region" description="Helical" evidence="1">
    <location>
        <begin position="72"/>
        <end position="94"/>
    </location>
</feature>
<dbReference type="Proteomes" id="UP000001805">
    <property type="component" value="Chromosome 7, Linkage Group VII"/>
</dbReference>
<dbReference type="GeneID" id="3875673"/>
<keyword evidence="1" id="KW-0812">Transmembrane</keyword>
<keyword evidence="1" id="KW-1133">Transmembrane helix</keyword>
<keyword evidence="3" id="KW-1185">Reference proteome</keyword>
<dbReference type="EMBL" id="CM002242">
    <property type="protein sequence ID" value="EAA30288.1"/>
    <property type="molecule type" value="Genomic_DNA"/>
</dbReference>
<name>Q7S467_NEUCR</name>
<dbReference type="InParanoid" id="Q7S467"/>
<dbReference type="KEGG" id="ncr:NCU02205"/>
<evidence type="ECO:0000313" key="2">
    <source>
        <dbReference type="EMBL" id="EAA30288.1"/>
    </source>
</evidence>
<keyword evidence="1" id="KW-0472">Membrane</keyword>
<dbReference type="PaxDb" id="5141-EFNCRP00000003253"/>
<dbReference type="HOGENOM" id="CLU_2121713_0_0_1"/>
<proteinExistence type="predicted"/>
<evidence type="ECO:0000256" key="1">
    <source>
        <dbReference type="SAM" id="Phobius"/>
    </source>
</evidence>
<accession>Q7S467</accession>
<dbReference type="VEuPathDB" id="FungiDB:NCU02205"/>
<gene>
    <name evidence="2" type="ORF">NCU02205</name>
</gene>
<evidence type="ECO:0000313" key="3">
    <source>
        <dbReference type="Proteomes" id="UP000001805"/>
    </source>
</evidence>
<reference evidence="2 3" key="1">
    <citation type="journal article" date="2003" name="Nature">
        <title>The genome sequence of the filamentous fungus Neurospora crassa.</title>
        <authorList>
            <person name="Galagan J.E."/>
            <person name="Calvo S.E."/>
            <person name="Borkovich K.A."/>
            <person name="Selker E.U."/>
            <person name="Read N.D."/>
            <person name="Jaffe D."/>
            <person name="FitzHugh W."/>
            <person name="Ma L.J."/>
            <person name="Smirnov S."/>
            <person name="Purcell S."/>
            <person name="Rehman B."/>
            <person name="Elkins T."/>
            <person name="Engels R."/>
            <person name="Wang S."/>
            <person name="Nielsen C.B."/>
            <person name="Butler J."/>
            <person name="Endrizzi M."/>
            <person name="Qui D."/>
            <person name="Ianakiev P."/>
            <person name="Bell-Pedersen D."/>
            <person name="Nelson M.A."/>
            <person name="Werner-Washburne M."/>
            <person name="Selitrennikoff C.P."/>
            <person name="Kinsey J.A."/>
            <person name="Braun E.L."/>
            <person name="Zelter A."/>
            <person name="Schulte U."/>
            <person name="Kothe G.O."/>
            <person name="Jedd G."/>
            <person name="Mewes W."/>
            <person name="Staben C."/>
            <person name="Marcotte E."/>
            <person name="Greenberg D."/>
            <person name="Roy A."/>
            <person name="Foley K."/>
            <person name="Naylor J."/>
            <person name="Stange-Thomann N."/>
            <person name="Barrett R."/>
            <person name="Gnerre S."/>
            <person name="Kamal M."/>
            <person name="Kamvysselis M."/>
            <person name="Mauceli E."/>
            <person name="Bielke C."/>
            <person name="Rudd S."/>
            <person name="Frishman D."/>
            <person name="Krystofova S."/>
            <person name="Rasmussen C."/>
            <person name="Metzenberg R.L."/>
            <person name="Perkins D.D."/>
            <person name="Kroken S."/>
            <person name="Cogoni C."/>
            <person name="Macino G."/>
            <person name="Catcheside D."/>
            <person name="Li W."/>
            <person name="Pratt R.J."/>
            <person name="Osmani S.A."/>
            <person name="DeSouza C.P."/>
            <person name="Glass L."/>
            <person name="Orbach M.J."/>
            <person name="Berglund J.A."/>
            <person name="Voelker R."/>
            <person name="Yarden O."/>
            <person name="Plamann M."/>
            <person name="Seiler S."/>
            <person name="Dunlap J."/>
            <person name="Radford A."/>
            <person name="Aramayo R."/>
            <person name="Natvig D.O."/>
            <person name="Alex L.A."/>
            <person name="Mannhaupt G."/>
            <person name="Ebbole D.J."/>
            <person name="Freitag M."/>
            <person name="Paulsen I."/>
            <person name="Sachs M.S."/>
            <person name="Lander E.S."/>
            <person name="Nusbaum C."/>
            <person name="Birren B."/>
        </authorList>
    </citation>
    <scope>NUCLEOTIDE SEQUENCE [LARGE SCALE GENOMIC DNA]</scope>
    <source>
        <strain evidence="3">ATCC 24698 / 74-OR23-1A / CBS 708.71 / DSM 1257 / FGSC 987</strain>
    </source>
</reference>